<evidence type="ECO:0000256" key="2">
    <source>
        <dbReference type="ARBA" id="ARBA00023125"/>
    </source>
</evidence>
<dbReference type="Pfam" id="PF00172">
    <property type="entry name" value="Zn_clus"/>
    <property type="match status" value="1"/>
</dbReference>
<reference evidence="7" key="1">
    <citation type="submission" date="2021-07" db="EMBL/GenBank/DDBJ databases">
        <authorList>
            <person name="Branca A.L. A."/>
        </authorList>
    </citation>
    <scope>NUCLEOTIDE SEQUENCE</scope>
</reference>
<keyword evidence="4" id="KW-0539">Nucleus</keyword>
<evidence type="ECO:0000313" key="7">
    <source>
        <dbReference type="EMBL" id="CAG7981232.1"/>
    </source>
</evidence>
<name>A0A9W4HE11_PENOL</name>
<dbReference type="InterPro" id="IPR053157">
    <property type="entry name" value="Sterol_Uptake_Regulator"/>
</dbReference>
<keyword evidence="3" id="KW-0804">Transcription</keyword>
<dbReference type="PROSITE" id="PS50048">
    <property type="entry name" value="ZN2_CY6_FUNGAL_2"/>
    <property type="match status" value="1"/>
</dbReference>
<dbReference type="EMBL" id="CAJVOS010000010">
    <property type="protein sequence ID" value="CAG7981232.1"/>
    <property type="molecule type" value="Genomic_DNA"/>
</dbReference>
<dbReference type="CDD" id="cd00067">
    <property type="entry name" value="GAL4"/>
    <property type="match status" value="1"/>
</dbReference>
<dbReference type="GO" id="GO:0008270">
    <property type="term" value="F:zinc ion binding"/>
    <property type="evidence" value="ECO:0007669"/>
    <property type="project" value="InterPro"/>
</dbReference>
<dbReference type="AlphaFoldDB" id="A0A9W4HE11"/>
<feature type="region of interest" description="Disordered" evidence="5">
    <location>
        <begin position="42"/>
        <end position="79"/>
    </location>
</feature>
<protein>
    <recommendedName>
        <fullName evidence="6">Zn(2)-C6 fungal-type domain-containing protein</fullName>
    </recommendedName>
</protein>
<dbReference type="InterPro" id="IPR021858">
    <property type="entry name" value="Fun_TF"/>
</dbReference>
<feature type="domain" description="Zn(2)-C6 fungal-type" evidence="6">
    <location>
        <begin position="12"/>
        <end position="42"/>
    </location>
</feature>
<evidence type="ECO:0000256" key="4">
    <source>
        <dbReference type="ARBA" id="ARBA00023242"/>
    </source>
</evidence>
<dbReference type="PROSITE" id="PS00463">
    <property type="entry name" value="ZN2_CY6_FUNGAL_1"/>
    <property type="match status" value="1"/>
</dbReference>
<evidence type="ECO:0000256" key="3">
    <source>
        <dbReference type="ARBA" id="ARBA00023163"/>
    </source>
</evidence>
<dbReference type="Pfam" id="PF11951">
    <property type="entry name" value="Fungal_trans_2"/>
    <property type="match status" value="1"/>
</dbReference>
<keyword evidence="8" id="KW-1185">Reference proteome</keyword>
<dbReference type="SMART" id="SM00066">
    <property type="entry name" value="GAL4"/>
    <property type="match status" value="1"/>
</dbReference>
<dbReference type="InterPro" id="IPR036864">
    <property type="entry name" value="Zn2-C6_fun-type_DNA-bd_sf"/>
</dbReference>
<dbReference type="OrthoDB" id="416217at2759"/>
<comment type="caution">
    <text evidence="7">The sequence shown here is derived from an EMBL/GenBank/DDBJ whole genome shotgun (WGS) entry which is preliminary data.</text>
</comment>
<dbReference type="InterPro" id="IPR001138">
    <property type="entry name" value="Zn2Cys6_DnaBD"/>
</dbReference>
<evidence type="ECO:0000256" key="1">
    <source>
        <dbReference type="ARBA" id="ARBA00023015"/>
    </source>
</evidence>
<feature type="compositionally biased region" description="Polar residues" evidence="5">
    <location>
        <begin position="48"/>
        <end position="66"/>
    </location>
</feature>
<evidence type="ECO:0000259" key="6">
    <source>
        <dbReference type="PROSITE" id="PS50048"/>
    </source>
</evidence>
<keyword evidence="1" id="KW-0805">Transcription regulation</keyword>
<gene>
    <name evidence="7" type="ORF">POLS_LOCUS1307</name>
</gene>
<dbReference type="Gene3D" id="4.10.240.10">
    <property type="entry name" value="Zn(2)-C6 fungal-type DNA-binding domain"/>
    <property type="match status" value="1"/>
</dbReference>
<dbReference type="Proteomes" id="UP001153618">
    <property type="component" value="Unassembled WGS sequence"/>
</dbReference>
<sequence length="389" mass="44588">MPRRTHKKSRTGCQQCKDRKVKCDETQPKCTNCTKRSVECVFPPPGATTRSRSRVNQAPQRPLQGSSEEDSTTTHMGSLEDISPTMGVAEMVLLHQYSVSTCFTISRNLVLRTVWQVHVPHFGFSSPIVLRGIMALAALHLAHLQPEHQDSYLGQAERHHDTALQMATAALQNIDKENAPSIYLFSLLACIFSCAKPRKPDDFWKVIDQIIEWLNLTRGTVSILLLDEHEGFIRNGSLSPLFILGHRKSLAWEARSSSSPPFLIDLKQLFEDTVQDPVDLQCYRESLENLGKSFATIHEMGSRNCETADIFMWLVRAPDHYLHLFHQRKPEALVIFGFFCVIIRELEWAWWMQGTSSHLLQGIYYHLSEEYRCWLHWPMRQLGLVSSFP</sequence>
<dbReference type="SUPFAM" id="SSF57701">
    <property type="entry name" value="Zn2/Cys6 DNA-binding domain"/>
    <property type="match status" value="1"/>
</dbReference>
<dbReference type="PANTHER" id="PTHR47784:SF5">
    <property type="entry name" value="STEROL UPTAKE CONTROL PROTEIN 2"/>
    <property type="match status" value="1"/>
</dbReference>
<dbReference type="GO" id="GO:0001228">
    <property type="term" value="F:DNA-binding transcription activator activity, RNA polymerase II-specific"/>
    <property type="evidence" value="ECO:0007669"/>
    <property type="project" value="TreeGrafter"/>
</dbReference>
<organism evidence="7 8">
    <name type="scientific">Penicillium olsonii</name>
    <dbReference type="NCBI Taxonomy" id="99116"/>
    <lineage>
        <taxon>Eukaryota</taxon>
        <taxon>Fungi</taxon>
        <taxon>Dikarya</taxon>
        <taxon>Ascomycota</taxon>
        <taxon>Pezizomycotina</taxon>
        <taxon>Eurotiomycetes</taxon>
        <taxon>Eurotiomycetidae</taxon>
        <taxon>Eurotiales</taxon>
        <taxon>Aspergillaceae</taxon>
        <taxon>Penicillium</taxon>
    </lineage>
</organism>
<keyword evidence="2" id="KW-0238">DNA-binding</keyword>
<accession>A0A9W4HE11</accession>
<evidence type="ECO:0000256" key="5">
    <source>
        <dbReference type="SAM" id="MobiDB-lite"/>
    </source>
</evidence>
<dbReference type="GO" id="GO:0003677">
    <property type="term" value="F:DNA binding"/>
    <property type="evidence" value="ECO:0007669"/>
    <property type="project" value="UniProtKB-KW"/>
</dbReference>
<dbReference type="PANTHER" id="PTHR47784">
    <property type="entry name" value="STEROL UPTAKE CONTROL PROTEIN 2"/>
    <property type="match status" value="1"/>
</dbReference>
<evidence type="ECO:0000313" key="8">
    <source>
        <dbReference type="Proteomes" id="UP001153618"/>
    </source>
</evidence>
<proteinExistence type="predicted"/>